<dbReference type="STRING" id="395961.Cyan7425_4958"/>
<keyword evidence="2" id="KW-0808">Transferase</keyword>
<protein>
    <submittedName>
        <fullName evidence="2">Glycosyl transferase group 1</fullName>
    </submittedName>
</protein>
<dbReference type="InterPro" id="IPR001296">
    <property type="entry name" value="Glyco_trans_1"/>
</dbReference>
<dbReference type="OrthoDB" id="516698at2"/>
<dbReference type="CAZy" id="GT4">
    <property type="family name" value="Glycosyltransferase Family 4"/>
</dbReference>
<dbReference type="AlphaFoldDB" id="B8HNC9"/>
<dbReference type="KEGG" id="cyn:Cyan7425_4958"/>
<accession>B8HNC9</accession>
<dbReference type="Gene3D" id="3.40.50.2000">
    <property type="entry name" value="Glycogen Phosphorylase B"/>
    <property type="match status" value="2"/>
</dbReference>
<dbReference type="HOGENOM" id="CLU_009583_37_0_3"/>
<feature type="domain" description="Glycosyl transferase family 1" evidence="1">
    <location>
        <begin position="243"/>
        <end position="392"/>
    </location>
</feature>
<name>B8HNC9_CYAP4</name>
<dbReference type="GO" id="GO:0016757">
    <property type="term" value="F:glycosyltransferase activity"/>
    <property type="evidence" value="ECO:0007669"/>
    <property type="project" value="InterPro"/>
</dbReference>
<dbReference type="EMBL" id="CP001344">
    <property type="protein sequence ID" value="ACL47256.1"/>
    <property type="molecule type" value="Genomic_DNA"/>
</dbReference>
<dbReference type="InterPro" id="IPR050194">
    <property type="entry name" value="Glycosyltransferase_grp1"/>
</dbReference>
<reference evidence="2" key="1">
    <citation type="submission" date="2009-01" db="EMBL/GenBank/DDBJ databases">
        <title>Complete sequence of chromosome Cyanothece sp. PCC 7425.</title>
        <authorList>
            <consortium name="US DOE Joint Genome Institute"/>
            <person name="Lucas S."/>
            <person name="Copeland A."/>
            <person name="Lapidus A."/>
            <person name="Glavina del Rio T."/>
            <person name="Dalin E."/>
            <person name="Tice H."/>
            <person name="Bruce D."/>
            <person name="Goodwin L."/>
            <person name="Pitluck S."/>
            <person name="Sims D."/>
            <person name="Meineke L."/>
            <person name="Brettin T."/>
            <person name="Detter J.C."/>
            <person name="Han C."/>
            <person name="Larimer F."/>
            <person name="Land M."/>
            <person name="Hauser L."/>
            <person name="Kyrpides N."/>
            <person name="Ovchinnikova G."/>
            <person name="Liberton M."/>
            <person name="Stoeckel J."/>
            <person name="Banerjee A."/>
            <person name="Singh A."/>
            <person name="Page L."/>
            <person name="Sato H."/>
            <person name="Zhao L."/>
            <person name="Sherman L."/>
            <person name="Pakrasi H."/>
            <person name="Richardson P."/>
        </authorList>
    </citation>
    <scope>NUCLEOTIDE SEQUENCE</scope>
    <source>
        <strain evidence="2">PCC 7425</strain>
    </source>
</reference>
<organism evidence="2">
    <name type="scientific">Cyanothece sp. (strain PCC 7425 / ATCC 29141)</name>
    <dbReference type="NCBI Taxonomy" id="395961"/>
    <lineage>
        <taxon>Bacteria</taxon>
        <taxon>Bacillati</taxon>
        <taxon>Cyanobacteriota</taxon>
        <taxon>Cyanophyceae</taxon>
        <taxon>Gomontiellales</taxon>
        <taxon>Cyanothecaceae</taxon>
        <taxon>Cyanothece</taxon>
    </lineage>
</organism>
<dbReference type="Pfam" id="PF00534">
    <property type="entry name" value="Glycos_transf_1"/>
    <property type="match status" value="1"/>
</dbReference>
<dbReference type="CDD" id="cd03801">
    <property type="entry name" value="GT4_PimA-like"/>
    <property type="match status" value="1"/>
</dbReference>
<dbReference type="PANTHER" id="PTHR45947">
    <property type="entry name" value="SULFOQUINOVOSYL TRANSFERASE SQD2"/>
    <property type="match status" value="1"/>
</dbReference>
<gene>
    <name evidence="2" type="ordered locus">Cyan7425_4958</name>
</gene>
<sequence>MISDYPRISVIHPHGNPNSRNAALSFFEQNMLHQIITTVFYHPDSNFSKCLNYVPNSLKKSLETDLYRRSWPEINKSMIFSHPWRELMRLCLGRLGFNRFLRAENLTDWVYLCLDRHVANHHLNDINAIYAYEDGAALSFEAAKKQGILCFYDLPILYYKMSHSIQADEAERFPELAISMKATDEPDWKIERKQKEIQLADHIFVASSITRHSLVAEGIDTNKITVVPYGAPVDYFRPGSKADNIFRALFVGHLGGRKGVHYLLSAWKDLKLPNSELMLVGPNLLPAQWLSQYESHFTHIPPVPHSTLNRYFTHASVFVFPSLVEGFGLVLLEAMACGIPVITTPNTAGPDIITDGVEGFIVPIRDVDALKQKLEWCYTHPDELLQMGIAARLRAEQLTWKRYREQLSSQVYNFLHNQH</sequence>
<evidence type="ECO:0000259" key="1">
    <source>
        <dbReference type="Pfam" id="PF00534"/>
    </source>
</evidence>
<dbReference type="SUPFAM" id="SSF53756">
    <property type="entry name" value="UDP-Glycosyltransferase/glycogen phosphorylase"/>
    <property type="match status" value="1"/>
</dbReference>
<evidence type="ECO:0000313" key="2">
    <source>
        <dbReference type="EMBL" id="ACL47256.1"/>
    </source>
</evidence>
<proteinExistence type="predicted"/>
<dbReference type="PANTHER" id="PTHR45947:SF3">
    <property type="entry name" value="SULFOQUINOVOSYL TRANSFERASE SQD2"/>
    <property type="match status" value="1"/>
</dbReference>
<dbReference type="eggNOG" id="COG0438">
    <property type="taxonomic scope" value="Bacteria"/>
</dbReference>